<dbReference type="Gene3D" id="2.40.50.100">
    <property type="match status" value="1"/>
</dbReference>
<evidence type="ECO:0000256" key="1">
    <source>
        <dbReference type="ARBA" id="ARBA00009477"/>
    </source>
</evidence>
<dbReference type="GO" id="GO:1990281">
    <property type="term" value="C:efflux pump complex"/>
    <property type="evidence" value="ECO:0007669"/>
    <property type="project" value="TreeGrafter"/>
</dbReference>
<dbReference type="PANTHER" id="PTHR30469">
    <property type="entry name" value="MULTIDRUG RESISTANCE PROTEIN MDTA"/>
    <property type="match status" value="1"/>
</dbReference>
<feature type="domain" description="Multidrug resistance protein MdtA-like barrel-sandwich hybrid" evidence="4">
    <location>
        <begin position="60"/>
        <end position="202"/>
    </location>
</feature>
<evidence type="ECO:0000256" key="2">
    <source>
        <dbReference type="SAM" id="Coils"/>
    </source>
</evidence>
<feature type="transmembrane region" description="Helical" evidence="3">
    <location>
        <begin position="7"/>
        <end position="25"/>
    </location>
</feature>
<reference evidence="5 6" key="1">
    <citation type="submission" date="2015-11" db="EMBL/GenBank/DDBJ databases">
        <title>Description and complete genome sequence of a novel strain predominating in hypersaline microbial mats and representing a new family of the Bacteriodetes phylum.</title>
        <authorList>
            <person name="Spring S."/>
            <person name="Bunk B."/>
            <person name="Sproer C."/>
            <person name="Klenk H.-P."/>
        </authorList>
    </citation>
    <scope>NUCLEOTIDE SEQUENCE [LARGE SCALE GENOMIC DNA]</scope>
    <source>
        <strain evidence="5 6">L21-Spi-D4</strain>
    </source>
</reference>
<accession>A0A0S2HXW6</accession>
<sequence length="379" mass="42305">MKKFFRILLYVIIGVVFIGTIGFLYQKSQPKEKIYEIEKPFITDIENKTVATGTIIPRKEVEIKPRVSGIVTEIYVEPGKVLKEGDLIAKVTVVPDMVSLNNAEARLEQAKISKKDAQRKYDRQKSLFDKGVIPVADLEQAEIALKNAESELDAAENNVNLIKEGVSAKKGSLTNTLIRSTIDGMVLDIPVEQGNSVIESNTFNDGTTIAVVANMNEMIFEGKIDESEVGKIREGMPLKLTVGALEDVTFDAVLEYIAPKGEEEEGAVKFKIKAAVELKKDYFIRSGYSATADIVLERKDSVMAIKESLIKFEDEGDSVYVEVETEPQKFEKRYIDVGISDGINIEVLSGLEKDTRLKSKQLIKKQKKEKQQEESEEKA</sequence>
<gene>
    <name evidence="5" type="primary">czcB_3</name>
    <name evidence="5" type="ORF">L21SP5_01275</name>
</gene>
<dbReference type="Proteomes" id="UP000064893">
    <property type="component" value="Chromosome"/>
</dbReference>
<keyword evidence="3" id="KW-0472">Membrane</keyword>
<dbReference type="NCBIfam" id="TIGR01730">
    <property type="entry name" value="RND_mfp"/>
    <property type="match status" value="1"/>
</dbReference>
<dbReference type="STRING" id="1307839.L21SP5_01275"/>
<dbReference type="GO" id="GO:0015562">
    <property type="term" value="F:efflux transmembrane transporter activity"/>
    <property type="evidence" value="ECO:0007669"/>
    <property type="project" value="InterPro"/>
</dbReference>
<dbReference type="InterPro" id="IPR006143">
    <property type="entry name" value="RND_pump_MFP"/>
</dbReference>
<dbReference type="PANTHER" id="PTHR30469:SF33">
    <property type="entry name" value="SLR1207 PROTEIN"/>
    <property type="match status" value="1"/>
</dbReference>
<keyword evidence="2" id="KW-0175">Coiled coil</keyword>
<feature type="coiled-coil region" evidence="2">
    <location>
        <begin position="100"/>
        <end position="165"/>
    </location>
</feature>
<evidence type="ECO:0000259" key="4">
    <source>
        <dbReference type="Pfam" id="PF25917"/>
    </source>
</evidence>
<dbReference type="Gene3D" id="2.40.30.170">
    <property type="match status" value="1"/>
</dbReference>
<dbReference type="SUPFAM" id="SSF111369">
    <property type="entry name" value="HlyD-like secretion proteins"/>
    <property type="match status" value="1"/>
</dbReference>
<evidence type="ECO:0000256" key="3">
    <source>
        <dbReference type="SAM" id="Phobius"/>
    </source>
</evidence>
<keyword evidence="3" id="KW-0812">Transmembrane</keyword>
<dbReference type="EMBL" id="CP013118">
    <property type="protein sequence ID" value="ALO14929.1"/>
    <property type="molecule type" value="Genomic_DNA"/>
</dbReference>
<evidence type="ECO:0000313" key="6">
    <source>
        <dbReference type="Proteomes" id="UP000064893"/>
    </source>
</evidence>
<proteinExistence type="inferred from homology"/>
<dbReference type="AlphaFoldDB" id="A0A0S2HXW6"/>
<protein>
    <submittedName>
        <fullName evidence="5">Cation efflux system protein CzcB</fullName>
    </submittedName>
</protein>
<dbReference type="PATRIC" id="fig|1307839.3.peg.1365"/>
<keyword evidence="6" id="KW-1185">Reference proteome</keyword>
<evidence type="ECO:0000313" key="5">
    <source>
        <dbReference type="EMBL" id="ALO14929.1"/>
    </source>
</evidence>
<dbReference type="KEGG" id="blq:L21SP5_01275"/>
<keyword evidence="3" id="KW-1133">Transmembrane helix</keyword>
<name>A0A0S2HXW6_9BACT</name>
<dbReference type="RefSeq" id="WP_057952440.1">
    <property type="nucleotide sequence ID" value="NZ_CP013118.1"/>
</dbReference>
<comment type="similarity">
    <text evidence="1">Belongs to the membrane fusion protein (MFP) (TC 8.A.1) family.</text>
</comment>
<dbReference type="Pfam" id="PF25917">
    <property type="entry name" value="BSH_RND"/>
    <property type="match status" value="1"/>
</dbReference>
<organism evidence="5 6">
    <name type="scientific">Salinivirga cyanobacteriivorans</name>
    <dbReference type="NCBI Taxonomy" id="1307839"/>
    <lineage>
        <taxon>Bacteria</taxon>
        <taxon>Pseudomonadati</taxon>
        <taxon>Bacteroidota</taxon>
        <taxon>Bacteroidia</taxon>
        <taxon>Bacteroidales</taxon>
        <taxon>Salinivirgaceae</taxon>
        <taxon>Salinivirga</taxon>
    </lineage>
</organism>
<dbReference type="InterPro" id="IPR058625">
    <property type="entry name" value="MdtA-like_BSH"/>
</dbReference>
<dbReference type="Gene3D" id="2.40.420.20">
    <property type="match status" value="1"/>
</dbReference>
<dbReference type="Gene3D" id="1.10.287.470">
    <property type="entry name" value="Helix hairpin bin"/>
    <property type="match status" value="1"/>
</dbReference>
<dbReference type="OrthoDB" id="9809068at2"/>